<evidence type="ECO:0000256" key="2">
    <source>
        <dbReference type="ARBA" id="ARBA00023125"/>
    </source>
</evidence>
<evidence type="ECO:0000256" key="3">
    <source>
        <dbReference type="ARBA" id="ARBA00023163"/>
    </source>
</evidence>
<dbReference type="InterPro" id="IPR036388">
    <property type="entry name" value="WH-like_DNA-bd_sf"/>
</dbReference>
<dbReference type="InterPro" id="IPR051081">
    <property type="entry name" value="HTH_MetalResp_TranReg"/>
</dbReference>
<dbReference type="EMBL" id="CM001889">
    <property type="protein sequence ID" value="EOY45819.1"/>
    <property type="molecule type" value="Genomic_DNA"/>
</dbReference>
<evidence type="ECO:0000313" key="6">
    <source>
        <dbReference type="EMBL" id="EOY45819.1"/>
    </source>
</evidence>
<feature type="region of interest" description="Disordered" evidence="4">
    <location>
        <begin position="1"/>
        <end position="21"/>
    </location>
</feature>
<dbReference type="SMART" id="SM00418">
    <property type="entry name" value="HTH_ARSR"/>
    <property type="match status" value="1"/>
</dbReference>
<proteinExistence type="predicted"/>
<dbReference type="PANTHER" id="PTHR33154">
    <property type="entry name" value="TRANSCRIPTIONAL REGULATOR, ARSR FAMILY"/>
    <property type="match status" value="1"/>
</dbReference>
<sequence length="138" mass="14939">MLRSPGCQDMPTGNGSQKGRWEGDVMCQKGAGSACDGTCLELSAADMVWWSDVFKTLGDPVRLQLLMKLAERSGGEAAVHELADVGVSAATVSHHLKRLRCIGLIESRREGRLVYYRLGAGVRAALMQILHQRSQVGT</sequence>
<protein>
    <submittedName>
        <fullName evidence="6">ArsR Transcriptional regulator</fullName>
    </submittedName>
</protein>
<dbReference type="InterPro" id="IPR011991">
    <property type="entry name" value="ArsR-like_HTH"/>
</dbReference>
<dbReference type="Gene3D" id="1.10.10.10">
    <property type="entry name" value="Winged helix-like DNA-binding domain superfamily/Winged helix DNA-binding domain"/>
    <property type="match status" value="1"/>
</dbReference>
<evidence type="ECO:0000256" key="4">
    <source>
        <dbReference type="SAM" id="MobiDB-lite"/>
    </source>
</evidence>
<dbReference type="GO" id="GO:0003700">
    <property type="term" value="F:DNA-binding transcription factor activity"/>
    <property type="evidence" value="ECO:0007669"/>
    <property type="project" value="InterPro"/>
</dbReference>
<feature type="domain" description="HTH arsR-type" evidence="5">
    <location>
        <begin position="42"/>
        <end position="137"/>
    </location>
</feature>
<evidence type="ECO:0000259" key="5">
    <source>
        <dbReference type="PROSITE" id="PS50987"/>
    </source>
</evidence>
<name>A0A7U9H9B0_STRLI</name>
<dbReference type="PRINTS" id="PR00778">
    <property type="entry name" value="HTHARSR"/>
</dbReference>
<keyword evidence="1" id="KW-0805">Transcription regulation</keyword>
<dbReference type="InterPro" id="IPR036390">
    <property type="entry name" value="WH_DNA-bd_sf"/>
</dbReference>
<reference evidence="7" key="1">
    <citation type="journal article" date="2013" name="Genome Biol. Evol.">
        <title>The genome sequence of Streptomyces lividans 66 reveals a novel tRNA-dependent peptide biosynthetic system within a metal-related genomic island.</title>
        <authorList>
            <person name="Cruz-Morales P."/>
            <person name="Vijgenboom E."/>
            <person name="Iruegas-Bocardo F."/>
            <person name="Girard G."/>
            <person name="Yanez-Guerra L.A."/>
            <person name="Ramos-Aboites H.E."/>
            <person name="Pernodet J.L."/>
            <person name="Anne J."/>
            <person name="van Wezel G.P."/>
            <person name="Barona-Gomez F."/>
        </authorList>
    </citation>
    <scope>NUCLEOTIDE SEQUENCE [LARGE SCALE GENOMIC DNA]</scope>
    <source>
        <strain evidence="7">1326</strain>
    </source>
</reference>
<gene>
    <name evidence="6" type="ORF">SLI_1102</name>
</gene>
<dbReference type="PANTHER" id="PTHR33154:SF18">
    <property type="entry name" value="ARSENICAL RESISTANCE OPERON REPRESSOR"/>
    <property type="match status" value="1"/>
</dbReference>
<dbReference type="PROSITE" id="PS50987">
    <property type="entry name" value="HTH_ARSR_2"/>
    <property type="match status" value="1"/>
</dbReference>
<dbReference type="Pfam" id="PF01022">
    <property type="entry name" value="HTH_5"/>
    <property type="match status" value="1"/>
</dbReference>
<keyword evidence="2" id="KW-0238">DNA-binding</keyword>
<dbReference type="GO" id="GO:0003677">
    <property type="term" value="F:DNA binding"/>
    <property type="evidence" value="ECO:0007669"/>
    <property type="project" value="UniProtKB-KW"/>
</dbReference>
<accession>A0A7U9H9B0</accession>
<organism evidence="6 7">
    <name type="scientific">Streptomyces lividans 1326</name>
    <dbReference type="NCBI Taxonomy" id="1200984"/>
    <lineage>
        <taxon>Bacteria</taxon>
        <taxon>Bacillati</taxon>
        <taxon>Actinomycetota</taxon>
        <taxon>Actinomycetes</taxon>
        <taxon>Kitasatosporales</taxon>
        <taxon>Streptomycetaceae</taxon>
        <taxon>Streptomyces</taxon>
    </lineage>
</organism>
<dbReference type="SUPFAM" id="SSF46785">
    <property type="entry name" value="Winged helix' DNA-binding domain"/>
    <property type="match status" value="1"/>
</dbReference>
<dbReference type="NCBIfam" id="NF033788">
    <property type="entry name" value="HTH_metalloreg"/>
    <property type="match status" value="1"/>
</dbReference>
<dbReference type="CDD" id="cd00090">
    <property type="entry name" value="HTH_ARSR"/>
    <property type="match status" value="1"/>
</dbReference>
<evidence type="ECO:0000256" key="1">
    <source>
        <dbReference type="ARBA" id="ARBA00023015"/>
    </source>
</evidence>
<dbReference type="Proteomes" id="UP000014062">
    <property type="component" value="Chromosome"/>
</dbReference>
<dbReference type="AlphaFoldDB" id="A0A7U9H9B0"/>
<keyword evidence="3" id="KW-0804">Transcription</keyword>
<evidence type="ECO:0000313" key="7">
    <source>
        <dbReference type="Proteomes" id="UP000014062"/>
    </source>
</evidence>
<dbReference type="InterPro" id="IPR001845">
    <property type="entry name" value="HTH_ArsR_DNA-bd_dom"/>
</dbReference>